<reference evidence="2 3" key="1">
    <citation type="submission" date="2019-08" db="EMBL/GenBank/DDBJ databases">
        <title>Draft genome sequences of two oriental melons (Cucumis melo L. var makuwa).</title>
        <authorList>
            <person name="Kwon S.-Y."/>
        </authorList>
    </citation>
    <scope>NUCLEOTIDE SEQUENCE [LARGE SCALE GENOMIC DNA]</scope>
    <source>
        <strain evidence="3">cv. SW 3</strain>
        <tissue evidence="2">Leaf</tissue>
    </source>
</reference>
<dbReference type="Proteomes" id="UP000321393">
    <property type="component" value="Unassembled WGS sequence"/>
</dbReference>
<gene>
    <name evidence="2" type="ORF">E6C27_scaffold46G001840</name>
</gene>
<dbReference type="Pfam" id="PF00078">
    <property type="entry name" value="RVT_1"/>
    <property type="match status" value="1"/>
</dbReference>
<organism evidence="2 3">
    <name type="scientific">Cucumis melo var. makuwa</name>
    <name type="common">Oriental melon</name>
    <dbReference type="NCBI Taxonomy" id="1194695"/>
    <lineage>
        <taxon>Eukaryota</taxon>
        <taxon>Viridiplantae</taxon>
        <taxon>Streptophyta</taxon>
        <taxon>Embryophyta</taxon>
        <taxon>Tracheophyta</taxon>
        <taxon>Spermatophyta</taxon>
        <taxon>Magnoliopsida</taxon>
        <taxon>eudicotyledons</taxon>
        <taxon>Gunneridae</taxon>
        <taxon>Pentapetalae</taxon>
        <taxon>rosids</taxon>
        <taxon>fabids</taxon>
        <taxon>Cucurbitales</taxon>
        <taxon>Cucurbitaceae</taxon>
        <taxon>Benincaseae</taxon>
        <taxon>Cucumis</taxon>
    </lineage>
</organism>
<dbReference type="Pfam" id="PF13966">
    <property type="entry name" value="zf-RVT"/>
    <property type="match status" value="1"/>
</dbReference>
<comment type="caution">
    <text evidence="2">The sequence shown here is derived from an EMBL/GenBank/DDBJ whole genome shotgun (WGS) entry which is preliminary data.</text>
</comment>
<evidence type="ECO:0000259" key="1">
    <source>
        <dbReference type="PROSITE" id="PS50878"/>
    </source>
</evidence>
<protein>
    <submittedName>
        <fullName evidence="2">LINE-1 retrotransposable element ORF2 protein</fullName>
    </submittedName>
</protein>
<proteinExistence type="predicted"/>
<dbReference type="EMBL" id="SSTE01014815">
    <property type="protein sequence ID" value="KAA0044451.1"/>
    <property type="molecule type" value="Genomic_DNA"/>
</dbReference>
<dbReference type="InterPro" id="IPR000477">
    <property type="entry name" value="RT_dom"/>
</dbReference>
<dbReference type="PANTHER" id="PTHR33116:SF78">
    <property type="entry name" value="OS12G0587133 PROTEIN"/>
    <property type="match status" value="1"/>
</dbReference>
<dbReference type="PANTHER" id="PTHR33116">
    <property type="entry name" value="REVERSE TRANSCRIPTASE ZINC-BINDING DOMAIN-CONTAINING PROTEIN-RELATED-RELATED"/>
    <property type="match status" value="1"/>
</dbReference>
<sequence length="544" mass="62499">MIASCISSVQYSILINGRPRGRIKPSRGIRQGDPLSPFIFVLAMDYLSRLLNNLADKRKINGVNFSPNLNLTHILFADDILIFVEDRDDYVSNLKMILHLFESASGLNINLSKSTIFPINVPTDPAKSIADSWGISKGHLPTSYLGMPLGGKPSSSNFWDNVLQKIQKKLSSWKYSQLSKGGRITLINSTLESLPIYQIWKVNDGEDISFWLDNWNGNAPLSLVVPRLFALSTNKKGSVKDFWNPSSNDWHLHINRPLRDHEKNLWHNIKASLPTPLPNRGLPKPLWKLNSNNIFDTASVKKILSEAPVSPANFHPNLYKTLWKVEFPKKCKFFIWTLIHGCINTADRLQKRLPNWALSPNWCYMCNKSQEDINHLFIHCPYSQQLWSKAKALLKWNRTPTDVQSLVQNICSLNIRNQKGLITFNTSAILLWKIWLERNNRIFKQQGKDSQDLWEDILAQTGLFSCPFIRFLWISLLSFGESWHNNHHAFEYSARVGIEWWEVDIGWYVILFLQAIGLATDVKQPSQAHKQRLSMDKPNEGCQE</sequence>
<dbReference type="PROSITE" id="PS50878">
    <property type="entry name" value="RT_POL"/>
    <property type="match status" value="1"/>
</dbReference>
<dbReference type="AlphaFoldDB" id="A0A5A7TSA7"/>
<accession>A0A5A7TSA7</accession>
<evidence type="ECO:0000313" key="3">
    <source>
        <dbReference type="Proteomes" id="UP000321393"/>
    </source>
</evidence>
<evidence type="ECO:0000313" key="2">
    <source>
        <dbReference type="EMBL" id="KAA0044451.1"/>
    </source>
</evidence>
<dbReference type="InterPro" id="IPR043502">
    <property type="entry name" value="DNA/RNA_pol_sf"/>
</dbReference>
<feature type="domain" description="Reverse transcriptase" evidence="1">
    <location>
        <begin position="1"/>
        <end position="149"/>
    </location>
</feature>
<dbReference type="OrthoDB" id="1735078at2759"/>
<name>A0A5A7TSA7_CUCMM</name>
<dbReference type="STRING" id="1194695.A0A5A7TSA7"/>
<dbReference type="InterPro" id="IPR026960">
    <property type="entry name" value="RVT-Znf"/>
</dbReference>
<dbReference type="SUPFAM" id="SSF56672">
    <property type="entry name" value="DNA/RNA polymerases"/>
    <property type="match status" value="1"/>
</dbReference>